<dbReference type="EMBL" id="GBRH01256923">
    <property type="protein sequence ID" value="JAD40972.1"/>
    <property type="molecule type" value="Transcribed_RNA"/>
</dbReference>
<dbReference type="AlphaFoldDB" id="A0A0A9A1Q3"/>
<evidence type="ECO:0000313" key="1">
    <source>
        <dbReference type="EMBL" id="JAD40972.1"/>
    </source>
</evidence>
<sequence length="33" mass="3914">MQVVRSLGWNKAQCWHAQSCQWKDRGQREAKVV</sequence>
<name>A0A0A9A1Q3_ARUDO</name>
<protein>
    <submittedName>
        <fullName evidence="1">Uncharacterized protein</fullName>
    </submittedName>
</protein>
<accession>A0A0A9A1Q3</accession>
<reference evidence="1" key="2">
    <citation type="journal article" date="2015" name="Data Brief">
        <title>Shoot transcriptome of the giant reed, Arundo donax.</title>
        <authorList>
            <person name="Barrero R.A."/>
            <person name="Guerrero F.D."/>
            <person name="Moolhuijzen P."/>
            <person name="Goolsby J.A."/>
            <person name="Tidwell J."/>
            <person name="Bellgard S.E."/>
            <person name="Bellgard M.I."/>
        </authorList>
    </citation>
    <scope>NUCLEOTIDE SEQUENCE</scope>
    <source>
        <tissue evidence="1">Shoot tissue taken approximately 20 cm above the soil surface</tissue>
    </source>
</reference>
<reference evidence="1" key="1">
    <citation type="submission" date="2014-09" db="EMBL/GenBank/DDBJ databases">
        <authorList>
            <person name="Magalhaes I.L.F."/>
            <person name="Oliveira U."/>
            <person name="Santos F.R."/>
            <person name="Vidigal T.H.D.A."/>
            <person name="Brescovit A.D."/>
            <person name="Santos A.J."/>
        </authorList>
    </citation>
    <scope>NUCLEOTIDE SEQUENCE</scope>
    <source>
        <tissue evidence="1">Shoot tissue taken approximately 20 cm above the soil surface</tissue>
    </source>
</reference>
<organism evidence="1">
    <name type="scientific">Arundo donax</name>
    <name type="common">Giant reed</name>
    <name type="synonym">Donax arundinaceus</name>
    <dbReference type="NCBI Taxonomy" id="35708"/>
    <lineage>
        <taxon>Eukaryota</taxon>
        <taxon>Viridiplantae</taxon>
        <taxon>Streptophyta</taxon>
        <taxon>Embryophyta</taxon>
        <taxon>Tracheophyta</taxon>
        <taxon>Spermatophyta</taxon>
        <taxon>Magnoliopsida</taxon>
        <taxon>Liliopsida</taxon>
        <taxon>Poales</taxon>
        <taxon>Poaceae</taxon>
        <taxon>PACMAD clade</taxon>
        <taxon>Arundinoideae</taxon>
        <taxon>Arundineae</taxon>
        <taxon>Arundo</taxon>
    </lineage>
</organism>
<proteinExistence type="predicted"/>